<sequence length="457" mass="51525">MASVTFFVRFVAILLLVVSIVYCDWVAWVGHGKHKIENGNLVKLFGNTKMAEKPEDLVFYKRMPGSCDDVEMDGDGNITIWYSKNSNTAKEGCTIDFATTDGSTWETFDFPMYFGIQHNKELKDCLADVREDDAALAYNLLAFSFSLKNSEFDRVTGGYAERHKNFCGDVSDCYANKGKCLDVADHSVGWARDGDNVTSIIQPIGHNAHWICNTQESHNRREIDALYRLDKKMDFIFCGNSTRTYSCFKRENLRIPKRWRITDPDHTDGYYNYFFSFHILPTTSMQASMQNIWLNCKENSDKENCKENAAFQKCDKMFVKFPFFVYKMLVPDNSVKQPTTEETTTMATCPPVVPCPDAGNCPDDAKCPPCVTGCPNVVSNIIQPQNSTEKVEIKPQNGSNLPGVPPTTKPSTNDCYNEGTKKDSKKTLQITLVIVGSIILLLMFTALLICLFVSKSK</sequence>
<feature type="transmembrane region" description="Helical" evidence="2">
    <location>
        <begin position="6"/>
        <end position="28"/>
    </location>
</feature>
<keyword evidence="2" id="KW-0472">Membrane</keyword>
<reference evidence="3 4" key="1">
    <citation type="submission" date="2020-08" db="EMBL/GenBank/DDBJ databases">
        <authorList>
            <person name="Koutsovoulos G."/>
            <person name="Danchin GJ E."/>
        </authorList>
    </citation>
    <scope>NUCLEOTIDE SEQUENCE [LARGE SCALE GENOMIC DNA]</scope>
</reference>
<protein>
    <submittedName>
        <fullName evidence="3">Uncharacterized protein</fullName>
    </submittedName>
</protein>
<evidence type="ECO:0000313" key="4">
    <source>
        <dbReference type="Proteomes" id="UP000580250"/>
    </source>
</evidence>
<name>A0A6V7WD04_MELEN</name>
<proteinExistence type="predicted"/>
<keyword evidence="2" id="KW-1133">Transmembrane helix</keyword>
<accession>A0A6V7WD04</accession>
<dbReference type="AlphaFoldDB" id="A0A6V7WD04"/>
<gene>
    <name evidence="3" type="ORF">MENT_LOCUS37244</name>
</gene>
<evidence type="ECO:0000256" key="1">
    <source>
        <dbReference type="SAM" id="MobiDB-lite"/>
    </source>
</evidence>
<dbReference type="EMBL" id="CAJEWN010000519">
    <property type="protein sequence ID" value="CAD2184864.1"/>
    <property type="molecule type" value="Genomic_DNA"/>
</dbReference>
<feature type="transmembrane region" description="Helical" evidence="2">
    <location>
        <begin position="430"/>
        <end position="454"/>
    </location>
</feature>
<keyword evidence="2" id="KW-0812">Transmembrane</keyword>
<comment type="caution">
    <text evidence="3">The sequence shown here is derived from an EMBL/GenBank/DDBJ whole genome shotgun (WGS) entry which is preliminary data.</text>
</comment>
<evidence type="ECO:0000313" key="3">
    <source>
        <dbReference type="EMBL" id="CAD2184864.1"/>
    </source>
</evidence>
<feature type="region of interest" description="Disordered" evidence="1">
    <location>
        <begin position="393"/>
        <end position="421"/>
    </location>
</feature>
<evidence type="ECO:0000256" key="2">
    <source>
        <dbReference type="SAM" id="Phobius"/>
    </source>
</evidence>
<organism evidence="3 4">
    <name type="scientific">Meloidogyne enterolobii</name>
    <name type="common">Root-knot nematode worm</name>
    <name type="synonym">Meloidogyne mayaguensis</name>
    <dbReference type="NCBI Taxonomy" id="390850"/>
    <lineage>
        <taxon>Eukaryota</taxon>
        <taxon>Metazoa</taxon>
        <taxon>Ecdysozoa</taxon>
        <taxon>Nematoda</taxon>
        <taxon>Chromadorea</taxon>
        <taxon>Rhabditida</taxon>
        <taxon>Tylenchina</taxon>
        <taxon>Tylenchomorpha</taxon>
        <taxon>Tylenchoidea</taxon>
        <taxon>Meloidogynidae</taxon>
        <taxon>Meloidogyninae</taxon>
        <taxon>Meloidogyne</taxon>
    </lineage>
</organism>
<dbReference type="Proteomes" id="UP000580250">
    <property type="component" value="Unassembled WGS sequence"/>
</dbReference>